<dbReference type="AlphaFoldDB" id="A0A2S8SSS2"/>
<keyword evidence="4" id="KW-1185">Reference proteome</keyword>
<feature type="region of interest" description="Disordered" evidence="1">
    <location>
        <begin position="32"/>
        <end position="57"/>
    </location>
</feature>
<dbReference type="InParanoid" id="A0A2S8SSS2"/>
<reference evidence="3 4" key="1">
    <citation type="journal article" date="2018" name="Syst. Appl. Microbiol.">
        <title>Abditibacterium utsteinense sp. nov., the first cultivated member of candidate phylum FBP, isolated from ice-free Antarctic soil samples.</title>
        <authorList>
            <person name="Tahon G."/>
            <person name="Tytgat B."/>
            <person name="Lebbe L."/>
            <person name="Carlier A."/>
            <person name="Willems A."/>
        </authorList>
    </citation>
    <scope>NUCLEOTIDE SEQUENCE [LARGE SCALE GENOMIC DNA]</scope>
    <source>
        <strain evidence="3 4">LMG 29911</strain>
    </source>
</reference>
<dbReference type="Pfam" id="PF07924">
    <property type="entry name" value="NuiA"/>
    <property type="match status" value="1"/>
</dbReference>
<feature type="compositionally biased region" description="Pro residues" evidence="1">
    <location>
        <begin position="45"/>
        <end position="55"/>
    </location>
</feature>
<dbReference type="Proteomes" id="UP000237684">
    <property type="component" value="Unassembled WGS sequence"/>
</dbReference>
<evidence type="ECO:0000313" key="3">
    <source>
        <dbReference type="EMBL" id="PQV63864.1"/>
    </source>
</evidence>
<organism evidence="3 4">
    <name type="scientific">Abditibacterium utsteinense</name>
    <dbReference type="NCBI Taxonomy" id="1960156"/>
    <lineage>
        <taxon>Bacteria</taxon>
        <taxon>Pseudomonadati</taxon>
        <taxon>Abditibacteriota</taxon>
        <taxon>Abditibacteriia</taxon>
        <taxon>Abditibacteriales</taxon>
        <taxon>Abditibacteriaceae</taxon>
        <taxon>Abditibacterium</taxon>
    </lineage>
</organism>
<dbReference type="EMBL" id="NIGF01000008">
    <property type="protein sequence ID" value="PQV63864.1"/>
    <property type="molecule type" value="Genomic_DNA"/>
</dbReference>
<dbReference type="InterPro" id="IPR012489">
    <property type="entry name" value="NucleaseA_inhib-like"/>
</dbReference>
<feature type="signal peptide" evidence="2">
    <location>
        <begin position="1"/>
        <end position="27"/>
    </location>
</feature>
<proteinExistence type="predicted"/>
<gene>
    <name evidence="3" type="ORF">B1R32_10871</name>
</gene>
<evidence type="ECO:0000256" key="1">
    <source>
        <dbReference type="SAM" id="MobiDB-lite"/>
    </source>
</evidence>
<accession>A0A2S8SSS2</accession>
<feature type="compositionally biased region" description="Low complexity" evidence="1">
    <location>
        <begin position="32"/>
        <end position="44"/>
    </location>
</feature>
<dbReference type="InterPro" id="IPR036587">
    <property type="entry name" value="NucleaseA_inhib-like_sf"/>
</dbReference>
<name>A0A2S8SSS2_9BACT</name>
<dbReference type="SUPFAM" id="SSF82602">
    <property type="entry name" value="Nuclease A inhibitor (NuiA)"/>
    <property type="match status" value="1"/>
</dbReference>
<evidence type="ECO:0000313" key="4">
    <source>
        <dbReference type="Proteomes" id="UP000237684"/>
    </source>
</evidence>
<keyword evidence="2" id="KW-0732">Signal</keyword>
<dbReference type="Gene3D" id="3.40.1460.10">
    <property type="entry name" value="Nuclease A inhibitor-like"/>
    <property type="match status" value="1"/>
</dbReference>
<comment type="caution">
    <text evidence="3">The sequence shown here is derived from an EMBL/GenBank/DDBJ whole genome shotgun (WGS) entry which is preliminary data.</text>
</comment>
<protein>
    <submittedName>
        <fullName evidence="3">Nuclease A inhibitor-like protein</fullName>
    </submittedName>
</protein>
<feature type="chain" id="PRO_5015596859" evidence="2">
    <location>
        <begin position="28"/>
        <end position="203"/>
    </location>
</feature>
<dbReference type="RefSeq" id="WP_123580571.1">
    <property type="nucleotide sequence ID" value="NZ_NIGF01000008.1"/>
</dbReference>
<sequence length="203" mass="21323">MKNAFRVATTALCFSLCLCALSSGAQAATETPAVAPEAPSEVAPEAPPEVAPEAPPETSIETVMIEKPAIVLALEAAIDGLQMPSETDAPFQIVFFEIAADELAAAPQKMTPAQLAKLAGAPEDAEIEMRDLDAFFKVATTEEEWMNEEEKATVARFAALLQTLKTELKDAQIVVWGDAEKQVAIIGGCDGGAAGVTTFVVET</sequence>
<evidence type="ECO:0000256" key="2">
    <source>
        <dbReference type="SAM" id="SignalP"/>
    </source>
</evidence>
<dbReference type="OrthoDB" id="574253at2"/>